<dbReference type="KEGG" id="hir:HETIRDRAFT_157728"/>
<gene>
    <name evidence="1" type="ORF">HETIRDRAFT_157728</name>
</gene>
<dbReference type="EMBL" id="KI925467">
    <property type="protein sequence ID" value="ETW74807.1"/>
    <property type="molecule type" value="Genomic_DNA"/>
</dbReference>
<evidence type="ECO:0000313" key="1">
    <source>
        <dbReference type="EMBL" id="ETW74807.1"/>
    </source>
</evidence>
<dbReference type="GeneID" id="20667748"/>
<dbReference type="Proteomes" id="UP000030671">
    <property type="component" value="Unassembled WGS sequence"/>
</dbReference>
<protein>
    <submittedName>
        <fullName evidence="1">Uncharacterized protein</fullName>
    </submittedName>
</protein>
<dbReference type="HOGENOM" id="CLU_2333864_0_0_1"/>
<proteinExistence type="predicted"/>
<evidence type="ECO:0000313" key="2">
    <source>
        <dbReference type="Proteomes" id="UP000030671"/>
    </source>
</evidence>
<name>W4JMN5_HETIT</name>
<dbReference type="RefSeq" id="XP_009553284.1">
    <property type="nucleotide sequence ID" value="XM_009554989.1"/>
</dbReference>
<dbReference type="AlphaFoldDB" id="W4JMN5"/>
<accession>W4JMN5</accession>
<reference evidence="1 2" key="1">
    <citation type="journal article" date="2012" name="New Phytol.">
        <title>Insight into trade-off between wood decay and parasitism from the genome of a fungal forest pathogen.</title>
        <authorList>
            <person name="Olson A."/>
            <person name="Aerts A."/>
            <person name="Asiegbu F."/>
            <person name="Belbahri L."/>
            <person name="Bouzid O."/>
            <person name="Broberg A."/>
            <person name="Canback B."/>
            <person name="Coutinho P.M."/>
            <person name="Cullen D."/>
            <person name="Dalman K."/>
            <person name="Deflorio G."/>
            <person name="van Diepen L.T."/>
            <person name="Dunand C."/>
            <person name="Duplessis S."/>
            <person name="Durling M."/>
            <person name="Gonthier P."/>
            <person name="Grimwood J."/>
            <person name="Fossdal C.G."/>
            <person name="Hansson D."/>
            <person name="Henrissat B."/>
            <person name="Hietala A."/>
            <person name="Himmelstrand K."/>
            <person name="Hoffmeister D."/>
            <person name="Hogberg N."/>
            <person name="James T.Y."/>
            <person name="Karlsson M."/>
            <person name="Kohler A."/>
            <person name="Kues U."/>
            <person name="Lee Y.H."/>
            <person name="Lin Y.C."/>
            <person name="Lind M."/>
            <person name="Lindquist E."/>
            <person name="Lombard V."/>
            <person name="Lucas S."/>
            <person name="Lunden K."/>
            <person name="Morin E."/>
            <person name="Murat C."/>
            <person name="Park J."/>
            <person name="Raffaello T."/>
            <person name="Rouze P."/>
            <person name="Salamov A."/>
            <person name="Schmutz J."/>
            <person name="Solheim H."/>
            <person name="Stahlberg J."/>
            <person name="Velez H."/>
            <person name="de Vries R.P."/>
            <person name="Wiebenga A."/>
            <person name="Woodward S."/>
            <person name="Yakovlev I."/>
            <person name="Garbelotto M."/>
            <person name="Martin F."/>
            <person name="Grigoriev I.V."/>
            <person name="Stenlid J."/>
        </authorList>
    </citation>
    <scope>NUCLEOTIDE SEQUENCE [LARGE SCALE GENOMIC DNA]</scope>
    <source>
        <strain evidence="1 2">TC 32-1</strain>
    </source>
</reference>
<organism evidence="1 2">
    <name type="scientific">Heterobasidion irregulare (strain TC 32-1)</name>
    <dbReference type="NCBI Taxonomy" id="747525"/>
    <lineage>
        <taxon>Eukaryota</taxon>
        <taxon>Fungi</taxon>
        <taxon>Dikarya</taxon>
        <taxon>Basidiomycota</taxon>
        <taxon>Agaricomycotina</taxon>
        <taxon>Agaricomycetes</taxon>
        <taxon>Russulales</taxon>
        <taxon>Bondarzewiaceae</taxon>
        <taxon>Heterobasidion</taxon>
        <taxon>Heterobasidion annosum species complex</taxon>
    </lineage>
</organism>
<dbReference type="InParanoid" id="W4JMN5"/>
<sequence>MRASMEPPSDGAESLLFPVLNFLDFFSIDIHHQGTPEAPSLVHTISKSLKYRAAKAPLQTLHLHDCQARMEWVDDLRNTVPAEITETLVYPCYSLFVR</sequence>
<keyword evidence="2" id="KW-1185">Reference proteome</keyword>